<evidence type="ECO:0000313" key="1">
    <source>
        <dbReference type="EMBL" id="EJF84389.1"/>
    </source>
</evidence>
<accession>J0QN29</accession>
<dbReference type="RefSeq" id="WP_006923489.1">
    <property type="nucleotide sequence ID" value="NZ_JH725102.1"/>
</dbReference>
<name>J0QN29_9HYPH</name>
<dbReference type="AlphaFoldDB" id="J0QN29"/>
<dbReference type="EMBL" id="AILX01000017">
    <property type="protein sequence ID" value="EJF84389.1"/>
    <property type="molecule type" value="Genomic_DNA"/>
</dbReference>
<dbReference type="HOGENOM" id="CLU_3096028_0_0_5"/>
<proteinExistence type="predicted"/>
<organism evidence="1 2">
    <name type="scientific">Cardidatus Bartonella washoeensis 085-0475</name>
    <dbReference type="NCBI Taxonomy" id="1094564"/>
    <lineage>
        <taxon>Bacteria</taxon>
        <taxon>Pseudomonadati</taxon>
        <taxon>Pseudomonadota</taxon>
        <taxon>Alphaproteobacteria</taxon>
        <taxon>Hyphomicrobiales</taxon>
        <taxon>Bartonellaceae</taxon>
        <taxon>Bartonella</taxon>
    </lineage>
</organism>
<gene>
    <name evidence="1" type="ORF">MCW_01202</name>
</gene>
<evidence type="ECO:0000313" key="2">
    <source>
        <dbReference type="Proteomes" id="UP000002646"/>
    </source>
</evidence>
<comment type="caution">
    <text evidence="1">The sequence shown here is derived from an EMBL/GenBank/DDBJ whole genome shotgun (WGS) entry which is preliminary data.</text>
</comment>
<protein>
    <submittedName>
        <fullName evidence="1">Uncharacterized protein</fullName>
    </submittedName>
</protein>
<dbReference type="Proteomes" id="UP000002646">
    <property type="component" value="Unassembled WGS sequence"/>
</dbReference>
<reference evidence="1 2" key="1">
    <citation type="submission" date="2012-03" db="EMBL/GenBank/DDBJ databases">
        <title>The Genome Sequence of Bartonella washoensis 085-0475.</title>
        <authorList>
            <consortium name="The Broad Institute Genome Sequencing Platform"/>
            <consortium name="The Broad Institute Genome Sequencing Center for Infectious Disease"/>
            <person name="Feldgarden M."/>
            <person name="Kirby J."/>
            <person name="Kosoy M."/>
            <person name="Birtles R."/>
            <person name="Probert W.S."/>
            <person name="Chiaraviglio L."/>
            <person name="Young S.K."/>
            <person name="Zeng Q."/>
            <person name="Gargeya S."/>
            <person name="Fitzgerald M."/>
            <person name="Haas B."/>
            <person name="Abouelleil A."/>
            <person name="Alvarado L."/>
            <person name="Arachchi H.M."/>
            <person name="Berlin A."/>
            <person name="Chapman S.B."/>
            <person name="Gearin G."/>
            <person name="Goldberg J."/>
            <person name="Griggs A."/>
            <person name="Gujja S."/>
            <person name="Hansen M."/>
            <person name="Heiman D."/>
            <person name="Howarth C."/>
            <person name="Larimer J."/>
            <person name="Lui A."/>
            <person name="MacDonald P.J.P."/>
            <person name="McCowen C."/>
            <person name="Montmayeur A."/>
            <person name="Murphy C."/>
            <person name="Neiman D."/>
            <person name="Pearson M."/>
            <person name="Priest M."/>
            <person name="Roberts A."/>
            <person name="Saif S."/>
            <person name="Shea T."/>
            <person name="Sisk P."/>
            <person name="Stolte C."/>
            <person name="Sykes S."/>
            <person name="Wortman J."/>
            <person name="Nusbaum C."/>
            <person name="Birren B."/>
        </authorList>
    </citation>
    <scope>NUCLEOTIDE SEQUENCE [LARGE SCALE GENOMIC DNA]</scope>
    <source>
        <strain evidence="1 2">085-0475</strain>
    </source>
</reference>
<sequence length="51" mass="5754">MRINDALIAAYGFSFVSDLFVHQSVFKIYIGTIIADIVHASKFQMLSMPFV</sequence>
<dbReference type="PATRIC" id="fig|1094564.3.peg.1362"/>